<dbReference type="EMBL" id="GL877097">
    <property type="protein sequence ID" value="KLU93101.1"/>
    <property type="molecule type" value="Genomic_DNA"/>
</dbReference>
<reference evidence="1" key="1">
    <citation type="submission" date="2010-05" db="EMBL/GenBank/DDBJ databases">
        <title>The Genome Sequence of Magnaporthe poae strain ATCC 64411.</title>
        <authorList>
            <consortium name="The Broad Institute Genome Sequencing Platform"/>
            <consortium name="Broad Institute Genome Sequencing Center for Infectious Disease"/>
            <person name="Ma L.-J."/>
            <person name="Dead R."/>
            <person name="Young S."/>
            <person name="Zeng Q."/>
            <person name="Koehrsen M."/>
            <person name="Alvarado L."/>
            <person name="Berlin A."/>
            <person name="Chapman S.B."/>
            <person name="Chen Z."/>
            <person name="Freedman E."/>
            <person name="Gellesch M."/>
            <person name="Goldberg J."/>
            <person name="Griggs A."/>
            <person name="Gujja S."/>
            <person name="Heilman E.R."/>
            <person name="Heiman D."/>
            <person name="Hepburn T."/>
            <person name="Howarth C."/>
            <person name="Jen D."/>
            <person name="Larson L."/>
            <person name="Mehta T."/>
            <person name="Neiman D."/>
            <person name="Pearson M."/>
            <person name="Roberts A."/>
            <person name="Saif S."/>
            <person name="Shea T."/>
            <person name="Shenoy N."/>
            <person name="Sisk P."/>
            <person name="Stolte C."/>
            <person name="Sykes S."/>
            <person name="Walk T."/>
            <person name="White J."/>
            <person name="Yandava C."/>
            <person name="Haas B."/>
            <person name="Nusbaum C."/>
            <person name="Birren B."/>
        </authorList>
    </citation>
    <scope>NUCLEOTIDE SEQUENCE</scope>
    <source>
        <strain evidence="1">ATCC 64411</strain>
    </source>
</reference>
<evidence type="ECO:0000313" key="3">
    <source>
        <dbReference type="Proteomes" id="UP000011715"/>
    </source>
</evidence>
<dbReference type="OMA" id="HYESMTC"/>
<keyword evidence="3" id="KW-1185">Reference proteome</keyword>
<dbReference type="EnsemblFungi" id="MAPG_12040T0">
    <property type="protein sequence ID" value="MAPG_12040T0"/>
    <property type="gene ID" value="MAPG_12040"/>
</dbReference>
<reference evidence="3" key="2">
    <citation type="submission" date="2010-05" db="EMBL/GenBank/DDBJ databases">
        <title>The genome sequence of Magnaporthe poae strain ATCC 64411.</title>
        <authorList>
            <person name="Ma L.-J."/>
            <person name="Dead R."/>
            <person name="Young S."/>
            <person name="Zeng Q."/>
            <person name="Koehrsen M."/>
            <person name="Alvarado L."/>
            <person name="Berlin A."/>
            <person name="Chapman S.B."/>
            <person name="Chen Z."/>
            <person name="Freedman E."/>
            <person name="Gellesch M."/>
            <person name="Goldberg J."/>
            <person name="Griggs A."/>
            <person name="Gujja S."/>
            <person name="Heilman E.R."/>
            <person name="Heiman D."/>
            <person name="Hepburn T."/>
            <person name="Howarth C."/>
            <person name="Jen D."/>
            <person name="Larson L."/>
            <person name="Mehta T."/>
            <person name="Neiman D."/>
            <person name="Pearson M."/>
            <person name="Roberts A."/>
            <person name="Saif S."/>
            <person name="Shea T."/>
            <person name="Shenoy N."/>
            <person name="Sisk P."/>
            <person name="Stolte C."/>
            <person name="Sykes S."/>
            <person name="Walk T."/>
            <person name="White J."/>
            <person name="Yandava C."/>
            <person name="Haas B."/>
            <person name="Nusbaum C."/>
            <person name="Birren B."/>
        </authorList>
    </citation>
    <scope>NUCLEOTIDE SEQUENCE [LARGE SCALE GENOMIC DNA]</scope>
    <source>
        <strain evidence="3">ATCC 64411 / 73-15</strain>
    </source>
</reference>
<dbReference type="VEuPathDB" id="FungiDB:MAPG_12040"/>
<dbReference type="AlphaFoldDB" id="A0A0C4EGQ3"/>
<reference evidence="1" key="3">
    <citation type="submission" date="2011-03" db="EMBL/GenBank/DDBJ databases">
        <title>Annotation of Magnaporthe poae ATCC 64411.</title>
        <authorList>
            <person name="Ma L.-J."/>
            <person name="Dead R."/>
            <person name="Young S.K."/>
            <person name="Zeng Q."/>
            <person name="Gargeya S."/>
            <person name="Fitzgerald M."/>
            <person name="Haas B."/>
            <person name="Abouelleil A."/>
            <person name="Alvarado L."/>
            <person name="Arachchi H.M."/>
            <person name="Berlin A."/>
            <person name="Brown A."/>
            <person name="Chapman S.B."/>
            <person name="Chen Z."/>
            <person name="Dunbar C."/>
            <person name="Freedman E."/>
            <person name="Gearin G."/>
            <person name="Gellesch M."/>
            <person name="Goldberg J."/>
            <person name="Griggs A."/>
            <person name="Gujja S."/>
            <person name="Heiman D."/>
            <person name="Howarth C."/>
            <person name="Larson L."/>
            <person name="Lui A."/>
            <person name="MacDonald P.J.P."/>
            <person name="Mehta T."/>
            <person name="Montmayeur A."/>
            <person name="Murphy C."/>
            <person name="Neiman D."/>
            <person name="Pearson M."/>
            <person name="Priest M."/>
            <person name="Roberts A."/>
            <person name="Saif S."/>
            <person name="Shea T."/>
            <person name="Shenoy N."/>
            <person name="Sisk P."/>
            <person name="Stolte C."/>
            <person name="Sykes S."/>
            <person name="Yandava C."/>
            <person name="Wortman J."/>
            <person name="Nusbaum C."/>
            <person name="Birren B."/>
        </authorList>
    </citation>
    <scope>NUCLEOTIDE SEQUENCE</scope>
    <source>
        <strain evidence="1">ATCC 64411</strain>
    </source>
</reference>
<sequence length="264" mass="27749">MPLTRILLGAAALAGGSYLCAVAIALAPASNLDIQATLDPPADFKSSRAFVVANPHKHKGSTEALWTTIRVPAGLADGKIITRFLRGFFYGAVIFPERVLIDRLYGREIVNFQCPGAASAVNLNLRTASSLPAEGPPPVGSKLWGTFQVLDSEQGSASGALSAADTSQNSSSTSTQVFVDLGFGFNGPRSIFAGMHRVAVVRQPASGDGEAVDTVTVSYLAHACNPSEDRPVSALLFAFHRVYARLLFRNGVAAVLAISNSTRC</sequence>
<protein>
    <submittedName>
        <fullName evidence="1 2">Uncharacterized protein</fullName>
    </submittedName>
</protein>
<reference evidence="2" key="5">
    <citation type="submission" date="2015-06" db="UniProtKB">
        <authorList>
            <consortium name="EnsemblFungi"/>
        </authorList>
    </citation>
    <scope>IDENTIFICATION</scope>
    <source>
        <strain evidence="2">ATCC 64411</strain>
    </source>
</reference>
<evidence type="ECO:0000313" key="1">
    <source>
        <dbReference type="EMBL" id="KLU93101.1"/>
    </source>
</evidence>
<dbReference type="OrthoDB" id="3354680at2759"/>
<dbReference type="EMBL" id="ADBL01003033">
    <property type="status" value="NOT_ANNOTATED_CDS"/>
    <property type="molecule type" value="Genomic_DNA"/>
</dbReference>
<dbReference type="Proteomes" id="UP000011715">
    <property type="component" value="Unassembled WGS sequence"/>
</dbReference>
<dbReference type="STRING" id="644358.A0A0C4EGQ3"/>
<dbReference type="eggNOG" id="ENOG502S4CM">
    <property type="taxonomic scope" value="Eukaryota"/>
</dbReference>
<name>A0A0C4EGQ3_MAGP6</name>
<gene>
    <name evidence="1" type="ORF">MAPG_12040</name>
</gene>
<proteinExistence type="predicted"/>
<reference evidence="2" key="4">
    <citation type="journal article" date="2015" name="G3 (Bethesda)">
        <title>Genome sequences of three phytopathogenic species of the Magnaporthaceae family of fungi.</title>
        <authorList>
            <person name="Okagaki L.H."/>
            <person name="Nunes C.C."/>
            <person name="Sailsbery J."/>
            <person name="Clay B."/>
            <person name="Brown D."/>
            <person name="John T."/>
            <person name="Oh Y."/>
            <person name="Young N."/>
            <person name="Fitzgerald M."/>
            <person name="Haas B.J."/>
            <person name="Zeng Q."/>
            <person name="Young S."/>
            <person name="Adiconis X."/>
            <person name="Fan L."/>
            <person name="Levin J.Z."/>
            <person name="Mitchell T.K."/>
            <person name="Okubara P.A."/>
            <person name="Farman M.L."/>
            <person name="Kohn L.M."/>
            <person name="Birren B."/>
            <person name="Ma L.-J."/>
            <person name="Dean R.A."/>
        </authorList>
    </citation>
    <scope>NUCLEOTIDE SEQUENCE</scope>
    <source>
        <strain evidence="2">ATCC 64411 / 73-15</strain>
    </source>
</reference>
<evidence type="ECO:0000313" key="2">
    <source>
        <dbReference type="EnsemblFungi" id="MAPG_12040T0"/>
    </source>
</evidence>
<organism evidence="2 3">
    <name type="scientific">Magnaporthiopsis poae (strain ATCC 64411 / 73-15)</name>
    <name type="common">Kentucky bluegrass fungus</name>
    <name type="synonym">Magnaporthe poae</name>
    <dbReference type="NCBI Taxonomy" id="644358"/>
    <lineage>
        <taxon>Eukaryota</taxon>
        <taxon>Fungi</taxon>
        <taxon>Dikarya</taxon>
        <taxon>Ascomycota</taxon>
        <taxon>Pezizomycotina</taxon>
        <taxon>Sordariomycetes</taxon>
        <taxon>Sordariomycetidae</taxon>
        <taxon>Magnaporthales</taxon>
        <taxon>Magnaporthaceae</taxon>
        <taxon>Magnaporthiopsis</taxon>
    </lineage>
</organism>
<accession>A0A0C4EGQ3</accession>